<evidence type="ECO:0000256" key="1">
    <source>
        <dbReference type="SAM" id="MobiDB-lite"/>
    </source>
</evidence>
<protein>
    <submittedName>
        <fullName evidence="2">Uncharacterized protein</fullName>
    </submittedName>
</protein>
<evidence type="ECO:0000313" key="3">
    <source>
        <dbReference type="Proteomes" id="UP000287651"/>
    </source>
</evidence>
<dbReference type="Proteomes" id="UP000287651">
    <property type="component" value="Unassembled WGS sequence"/>
</dbReference>
<sequence>MAVAFDHKQALRGAHGGHAQGAARPLARMVPELRAVLTFAPSTNGTFVNATESYLFQSIWRTHHPAAAVSQRRRIILPTTGHLLWSDDVGRLLLAVCGCFMTWRRVRAAGLLPHGAARRVPPTSTTSRSRPFVVFGSARPPSVSAQKLRTSLTLEEAEHESRSTSTPTLF</sequence>
<name>A0A427B681_ENSVE</name>
<dbReference type="EMBL" id="AMZH03000402">
    <property type="protein sequence ID" value="RRT83957.1"/>
    <property type="molecule type" value="Genomic_DNA"/>
</dbReference>
<accession>A0A427B681</accession>
<dbReference type="AlphaFoldDB" id="A0A427B681"/>
<gene>
    <name evidence="2" type="ORF">B296_00016397</name>
</gene>
<feature type="region of interest" description="Disordered" evidence="1">
    <location>
        <begin position="146"/>
        <end position="170"/>
    </location>
</feature>
<organism evidence="2 3">
    <name type="scientific">Ensete ventricosum</name>
    <name type="common">Abyssinian banana</name>
    <name type="synonym">Musa ensete</name>
    <dbReference type="NCBI Taxonomy" id="4639"/>
    <lineage>
        <taxon>Eukaryota</taxon>
        <taxon>Viridiplantae</taxon>
        <taxon>Streptophyta</taxon>
        <taxon>Embryophyta</taxon>
        <taxon>Tracheophyta</taxon>
        <taxon>Spermatophyta</taxon>
        <taxon>Magnoliopsida</taxon>
        <taxon>Liliopsida</taxon>
        <taxon>Zingiberales</taxon>
        <taxon>Musaceae</taxon>
        <taxon>Ensete</taxon>
    </lineage>
</organism>
<reference evidence="2 3" key="1">
    <citation type="journal article" date="2014" name="Agronomy (Basel)">
        <title>A Draft Genome Sequence for Ensete ventricosum, the Drought-Tolerant Tree Against Hunger.</title>
        <authorList>
            <person name="Harrison J."/>
            <person name="Moore K.A."/>
            <person name="Paszkiewicz K."/>
            <person name="Jones T."/>
            <person name="Grant M."/>
            <person name="Ambacheew D."/>
            <person name="Muzemil S."/>
            <person name="Studholme D.J."/>
        </authorList>
    </citation>
    <scope>NUCLEOTIDE SEQUENCE [LARGE SCALE GENOMIC DNA]</scope>
</reference>
<proteinExistence type="predicted"/>
<comment type="caution">
    <text evidence="2">The sequence shown here is derived from an EMBL/GenBank/DDBJ whole genome shotgun (WGS) entry which is preliminary data.</text>
</comment>
<evidence type="ECO:0000313" key="2">
    <source>
        <dbReference type="EMBL" id="RRT83957.1"/>
    </source>
</evidence>